<protein>
    <submittedName>
        <fullName evidence="3">Uncharacterized protein</fullName>
    </submittedName>
</protein>
<dbReference type="EnsemblMetazoa" id="ACOM030411-RA">
    <property type="protein sequence ID" value="ACOM030411-PA.1"/>
    <property type="gene ID" value="ACOM030411"/>
</dbReference>
<evidence type="ECO:0000256" key="1">
    <source>
        <dbReference type="SAM" id="MobiDB-lite"/>
    </source>
</evidence>
<organism evidence="3">
    <name type="scientific">Anopheles coluzzii</name>
    <name type="common">African malaria mosquito</name>
    <dbReference type="NCBI Taxonomy" id="1518534"/>
    <lineage>
        <taxon>Eukaryota</taxon>
        <taxon>Metazoa</taxon>
        <taxon>Ecdysozoa</taxon>
        <taxon>Arthropoda</taxon>
        <taxon>Hexapoda</taxon>
        <taxon>Insecta</taxon>
        <taxon>Pterygota</taxon>
        <taxon>Neoptera</taxon>
        <taxon>Endopterygota</taxon>
        <taxon>Diptera</taxon>
        <taxon>Nematocera</taxon>
        <taxon>Culicoidea</taxon>
        <taxon>Culicidae</taxon>
        <taxon>Anophelinae</taxon>
        <taxon>Anopheles</taxon>
    </lineage>
</organism>
<name>A0A8W7PEH9_ANOCL</name>
<sequence>MSVSQKRGVIGATGFGCRSSIVSLSRRTLCTSADSRSSRLCRISITRSRFISSFSNRSTSFASVQPPGISPPTSSSELSADRVESIEKRLSSPTGTDPIVHGFAQYSSSLSGQSGIDCHWLAPSWRCSAITSASSLCCSSASFFSRLRRNASSSRSQSAFGFIASFSRILRFSSTIKLFCRSSFCFSLANRFDCWMAATEADGWLAVRVDGGPAASSSSSPLGTAGSWAMIAASMSVACCCANEAVEDSFLHSFRLLPLAVLLCERLHRHLLVVHLDEGLPFRQRAHHIDRFRSEMLLRLLLLLLLLLMMIVVVQGMVTWRCLAHASPAG</sequence>
<keyword evidence="2" id="KW-0472">Membrane</keyword>
<accession>A0A8W7PEH9</accession>
<feature type="region of interest" description="Disordered" evidence="1">
    <location>
        <begin position="59"/>
        <end position="79"/>
    </location>
</feature>
<evidence type="ECO:0000256" key="2">
    <source>
        <dbReference type="SAM" id="Phobius"/>
    </source>
</evidence>
<keyword evidence="2" id="KW-1133">Transmembrane helix</keyword>
<keyword evidence="2" id="KW-0812">Transmembrane</keyword>
<proteinExistence type="predicted"/>
<dbReference type="Proteomes" id="UP000075882">
    <property type="component" value="Unassembled WGS sequence"/>
</dbReference>
<reference evidence="3" key="1">
    <citation type="submission" date="2022-08" db="UniProtKB">
        <authorList>
            <consortium name="EnsemblMetazoa"/>
        </authorList>
    </citation>
    <scope>IDENTIFICATION</scope>
</reference>
<dbReference type="AlphaFoldDB" id="A0A8W7PEH9"/>
<evidence type="ECO:0000313" key="3">
    <source>
        <dbReference type="EnsemblMetazoa" id="ACOM030411-PA.1"/>
    </source>
</evidence>
<feature type="transmembrane region" description="Helical" evidence="2">
    <location>
        <begin position="297"/>
        <end position="318"/>
    </location>
</feature>